<proteinExistence type="predicted"/>
<feature type="compositionally biased region" description="Basic and acidic residues" evidence="2">
    <location>
        <begin position="220"/>
        <end position="234"/>
    </location>
</feature>
<evidence type="ECO:0000313" key="5">
    <source>
        <dbReference type="Proteomes" id="UP000009131"/>
    </source>
</evidence>
<feature type="compositionally biased region" description="Basic residues" evidence="2">
    <location>
        <begin position="248"/>
        <end position="257"/>
    </location>
</feature>
<accession>G7E8U2</accession>
<feature type="coiled-coil region" evidence="1">
    <location>
        <begin position="176"/>
        <end position="216"/>
    </location>
</feature>
<keyword evidence="5" id="KW-1185">Reference proteome</keyword>
<dbReference type="STRING" id="764103.G7E8U2"/>
<dbReference type="AlphaFoldDB" id="G7E8U2"/>
<feature type="compositionally biased region" description="Low complexity" evidence="2">
    <location>
        <begin position="135"/>
        <end position="154"/>
    </location>
</feature>
<evidence type="ECO:0000256" key="1">
    <source>
        <dbReference type="SAM" id="Coils"/>
    </source>
</evidence>
<feature type="region of interest" description="Disordered" evidence="2">
    <location>
        <begin position="135"/>
        <end position="162"/>
    </location>
</feature>
<name>G7E8U2_MIXOS</name>
<gene>
    <name evidence="4" type="primary">Mo06261</name>
    <name evidence="4" type="ORF">E5Q_06261</name>
</gene>
<reference evidence="4 5" key="1">
    <citation type="journal article" date="2011" name="J. Gen. Appl. Microbiol.">
        <title>Draft genome sequencing of the enigmatic basidiomycete Mixia osmundae.</title>
        <authorList>
            <person name="Nishida H."/>
            <person name="Nagatsuka Y."/>
            <person name="Sugiyama J."/>
        </authorList>
    </citation>
    <scope>NUCLEOTIDE SEQUENCE [LARGE SCALE GENOMIC DNA]</scope>
    <source>
        <strain evidence="5">CBS 9802 / IAM 14324 / JCM 22182 / KY 12970</strain>
    </source>
</reference>
<dbReference type="EMBL" id="BABT02000220">
    <property type="protein sequence ID" value="GAA99560.1"/>
    <property type="molecule type" value="Genomic_DNA"/>
</dbReference>
<evidence type="ECO:0000313" key="4">
    <source>
        <dbReference type="EMBL" id="GAA99560.1"/>
    </source>
</evidence>
<reference evidence="4 5" key="2">
    <citation type="journal article" date="2012" name="Open Biol.">
        <title>Characteristics of nucleosomes and linker DNA regions on the genome of the basidiomycete Mixia osmundae revealed by mono- and dinucleosome mapping.</title>
        <authorList>
            <person name="Nishida H."/>
            <person name="Kondo S."/>
            <person name="Matsumoto T."/>
            <person name="Suzuki Y."/>
            <person name="Yoshikawa H."/>
            <person name="Taylor T.D."/>
            <person name="Sugiyama J."/>
        </authorList>
    </citation>
    <scope>NUCLEOTIDE SEQUENCE [LARGE SCALE GENOMIC DNA]</scope>
    <source>
        <strain evidence="5">CBS 9802 / IAM 14324 / JCM 22182 / KY 12970</strain>
    </source>
</reference>
<organism evidence="4 5">
    <name type="scientific">Mixia osmundae (strain CBS 9802 / IAM 14324 / JCM 22182 / KY 12970)</name>
    <dbReference type="NCBI Taxonomy" id="764103"/>
    <lineage>
        <taxon>Eukaryota</taxon>
        <taxon>Fungi</taxon>
        <taxon>Dikarya</taxon>
        <taxon>Basidiomycota</taxon>
        <taxon>Pucciniomycotina</taxon>
        <taxon>Mixiomycetes</taxon>
        <taxon>Mixiales</taxon>
        <taxon>Mixiaceae</taxon>
        <taxon>Mixia</taxon>
    </lineage>
</organism>
<dbReference type="eggNOG" id="ENOG502SG6J">
    <property type="taxonomic scope" value="Eukaryota"/>
</dbReference>
<dbReference type="InParanoid" id="G7E8U2"/>
<protein>
    <recommendedName>
        <fullName evidence="3">BOD1/SHG1 domain-containing protein</fullName>
    </recommendedName>
</protein>
<dbReference type="InterPro" id="IPR055264">
    <property type="entry name" value="BOD1/SHG1_dom"/>
</dbReference>
<dbReference type="RefSeq" id="XP_014568786.1">
    <property type="nucleotide sequence ID" value="XM_014713300.1"/>
</dbReference>
<dbReference type="Pfam" id="PF05205">
    <property type="entry name" value="COMPASS-Shg1"/>
    <property type="match status" value="1"/>
</dbReference>
<sequence length="379" mass="41684">MASQTGPTVRAICTPQDLVDAYKRKGMFDKLRKEMMLAFLSNDSKAVFVERIDEIVRQKLESDQRLSSWPRNEAQAELMREVERHTIYDRAVSQMETDYLRPKQMDAELTTVLQDNRESVEAARKLAAQLEAQEAARAQEASETTTTTTTTTAQDVKPVQREQGVADSMQAFLSSIASAKQEAAQAAANKAAAIARAKARAAAEEAAKLAAEARAKAEVQAEARRQRQSDKKALEPSLPIDEESAPARPRRRRSRHTVVIREDAKSEDDEMMITPPAALTRPLKPGSFPQLPTPPATAERARSLGIYNLDKIASAMQSRHAQAMLAQQFGGDNSDLSDLSDLEADAMDLAEAEVIGDAMDEPIDDVPLLERAQESPRGT</sequence>
<dbReference type="OrthoDB" id="5579731at2759"/>
<evidence type="ECO:0000256" key="2">
    <source>
        <dbReference type="SAM" id="MobiDB-lite"/>
    </source>
</evidence>
<feature type="domain" description="BOD1/SHG1" evidence="3">
    <location>
        <begin position="18"/>
        <end position="108"/>
    </location>
</feature>
<dbReference type="HOGENOM" id="CLU_729747_0_0_1"/>
<evidence type="ECO:0000259" key="3">
    <source>
        <dbReference type="Pfam" id="PF05205"/>
    </source>
</evidence>
<feature type="region of interest" description="Disordered" evidence="2">
    <location>
        <begin position="220"/>
        <end position="257"/>
    </location>
</feature>
<keyword evidence="1" id="KW-0175">Coiled coil</keyword>
<feature type="region of interest" description="Disordered" evidence="2">
    <location>
        <begin position="357"/>
        <end position="379"/>
    </location>
</feature>
<comment type="caution">
    <text evidence="4">The sequence shown here is derived from an EMBL/GenBank/DDBJ whole genome shotgun (WGS) entry which is preliminary data.</text>
</comment>
<dbReference type="Proteomes" id="UP000009131">
    <property type="component" value="Unassembled WGS sequence"/>
</dbReference>